<dbReference type="InterPro" id="IPR051311">
    <property type="entry name" value="DedA_domain"/>
</dbReference>
<feature type="domain" description="VTT" evidence="2">
    <location>
        <begin position="23"/>
        <end position="143"/>
    </location>
</feature>
<evidence type="ECO:0000313" key="3">
    <source>
        <dbReference type="EMBL" id="WRS39032.1"/>
    </source>
</evidence>
<proteinExistence type="predicted"/>
<gene>
    <name evidence="3" type="ORF">VA613_13630</name>
</gene>
<organism evidence="3 4">
    <name type="scientific">Thiobacillus sedimenti</name>
    <dbReference type="NCBI Taxonomy" id="3110231"/>
    <lineage>
        <taxon>Bacteria</taxon>
        <taxon>Pseudomonadati</taxon>
        <taxon>Pseudomonadota</taxon>
        <taxon>Betaproteobacteria</taxon>
        <taxon>Nitrosomonadales</taxon>
        <taxon>Thiobacillaceae</taxon>
        <taxon>Thiobacillus</taxon>
    </lineage>
</organism>
<feature type="transmembrane region" description="Helical" evidence="1">
    <location>
        <begin position="12"/>
        <end position="34"/>
    </location>
</feature>
<keyword evidence="1" id="KW-1133">Transmembrane helix</keyword>
<dbReference type="RefSeq" id="WP_324779564.1">
    <property type="nucleotide sequence ID" value="NZ_CP141769.1"/>
</dbReference>
<keyword evidence="4" id="KW-1185">Reference proteome</keyword>
<dbReference type="InterPro" id="IPR032816">
    <property type="entry name" value="VTT_dom"/>
</dbReference>
<dbReference type="Proteomes" id="UP001334732">
    <property type="component" value="Chromosome"/>
</dbReference>
<sequence>MDLPTLIAHYGYAAVLVGAVFEGETVLLLAGYAAHRGYLDFAAVTGLAWLGAVAGDQFFFWLGRRHGQRLLERRPVLRGRVAEAFALIERHPVAIILTMRFLWGLRMALPIAIGLGRVPWRRFAELNALSAALWAPLVAGLGWSFGALLAGQEAMLHHYEHWVMAALAVAALLLRAAVRRRRRHPEPKR</sequence>
<reference evidence="3 4" key="1">
    <citation type="submission" date="2023-12" db="EMBL/GenBank/DDBJ databases">
        <title>Thiobacillus sedimentum sp. nov., a chemolithoautotrophic sulfur-oxidizing bacterium isolated from freshwater sediment.</title>
        <authorList>
            <person name="Luo J."/>
            <person name="Dai C."/>
        </authorList>
    </citation>
    <scope>NUCLEOTIDE SEQUENCE [LARGE SCALE GENOMIC DNA]</scope>
    <source>
        <strain evidence="3 4">SCUT-2</strain>
    </source>
</reference>
<accession>A0ABZ1CI09</accession>
<feature type="transmembrane region" description="Helical" evidence="1">
    <location>
        <begin position="93"/>
        <end position="116"/>
    </location>
</feature>
<protein>
    <submittedName>
        <fullName evidence="3">DedA family protein</fullName>
    </submittedName>
</protein>
<feature type="transmembrane region" description="Helical" evidence="1">
    <location>
        <begin position="161"/>
        <end position="178"/>
    </location>
</feature>
<dbReference type="PANTHER" id="PTHR42709">
    <property type="entry name" value="ALKALINE PHOSPHATASE LIKE PROTEIN"/>
    <property type="match status" value="1"/>
</dbReference>
<feature type="transmembrane region" description="Helical" evidence="1">
    <location>
        <begin position="41"/>
        <end position="62"/>
    </location>
</feature>
<dbReference type="EMBL" id="CP141769">
    <property type="protein sequence ID" value="WRS39032.1"/>
    <property type="molecule type" value="Genomic_DNA"/>
</dbReference>
<keyword evidence="1" id="KW-0812">Transmembrane</keyword>
<name>A0ABZ1CI09_9PROT</name>
<keyword evidence="1" id="KW-0472">Membrane</keyword>
<evidence type="ECO:0000259" key="2">
    <source>
        <dbReference type="Pfam" id="PF09335"/>
    </source>
</evidence>
<evidence type="ECO:0000313" key="4">
    <source>
        <dbReference type="Proteomes" id="UP001334732"/>
    </source>
</evidence>
<dbReference type="Pfam" id="PF09335">
    <property type="entry name" value="VTT_dom"/>
    <property type="match status" value="1"/>
</dbReference>
<feature type="transmembrane region" description="Helical" evidence="1">
    <location>
        <begin position="128"/>
        <end position="149"/>
    </location>
</feature>
<evidence type="ECO:0000256" key="1">
    <source>
        <dbReference type="SAM" id="Phobius"/>
    </source>
</evidence>
<dbReference type="PANTHER" id="PTHR42709:SF2">
    <property type="entry name" value="INNER MEMBRANE PROTEIN YOHD"/>
    <property type="match status" value="1"/>
</dbReference>